<sequence>MSNLKLHTITNCIAHGIVISYDSIFVQSMKLFPYFFRP</sequence>
<evidence type="ECO:0000313" key="1">
    <source>
        <dbReference type="EMBL" id="STT03959.1"/>
    </source>
</evidence>
<proteinExistence type="predicted"/>
<gene>
    <name evidence="1" type="ORF">NCTC11694_06261</name>
</gene>
<organism evidence="1 2">
    <name type="scientific">Klebsiella michiganensis</name>
    <dbReference type="NCBI Taxonomy" id="1134687"/>
    <lineage>
        <taxon>Bacteria</taxon>
        <taxon>Pseudomonadati</taxon>
        <taxon>Pseudomonadota</taxon>
        <taxon>Gammaproteobacteria</taxon>
        <taxon>Enterobacterales</taxon>
        <taxon>Enterobacteriaceae</taxon>
        <taxon>Klebsiella/Raoultella group</taxon>
        <taxon>Klebsiella</taxon>
    </lineage>
</organism>
<evidence type="ECO:0000313" key="2">
    <source>
        <dbReference type="Proteomes" id="UP000255050"/>
    </source>
</evidence>
<dbReference type="Proteomes" id="UP000255050">
    <property type="component" value="Unassembled WGS sequence"/>
</dbReference>
<dbReference type="AlphaFoldDB" id="A0A7H4MUB4"/>
<dbReference type="EMBL" id="UGJR01000005">
    <property type="protein sequence ID" value="STT03959.1"/>
    <property type="molecule type" value="Genomic_DNA"/>
</dbReference>
<reference evidence="1 2" key="1">
    <citation type="submission" date="2018-06" db="EMBL/GenBank/DDBJ databases">
        <authorList>
            <consortium name="Pathogen Informatics"/>
            <person name="Doyle S."/>
        </authorList>
    </citation>
    <scope>NUCLEOTIDE SEQUENCE [LARGE SCALE GENOMIC DNA]</scope>
    <source>
        <strain evidence="1 2">NCTC11694</strain>
    </source>
</reference>
<protein>
    <submittedName>
        <fullName evidence="1">Uncharacterized protein</fullName>
    </submittedName>
</protein>
<accession>A0A7H4MUB4</accession>
<name>A0A7H4MUB4_9ENTR</name>
<comment type="caution">
    <text evidence="1">The sequence shown here is derived from an EMBL/GenBank/DDBJ whole genome shotgun (WGS) entry which is preliminary data.</text>
</comment>